<evidence type="ECO:0000313" key="1">
    <source>
        <dbReference type="EMBL" id="MTJ45404.1"/>
    </source>
</evidence>
<protein>
    <submittedName>
        <fullName evidence="1">Helix-turn-helix transcriptional regulator</fullName>
    </submittedName>
</protein>
<keyword evidence="2" id="KW-1185">Reference proteome</keyword>
<dbReference type="EMBL" id="VILF01000005">
    <property type="protein sequence ID" value="MTJ45404.1"/>
    <property type="molecule type" value="Genomic_DNA"/>
</dbReference>
<reference evidence="2" key="1">
    <citation type="journal article" date="2020" name="Toxins">
        <title>Phylogenomic Analysis of Secondary Metabolism in the Toxic Cyanobacterial Genera Anabaena, Dolichospermum and Aphanizomenon.</title>
        <authorList>
            <person name="Oesterholm J."/>
            <person name="Popin R.V."/>
            <person name="Fewer D.P."/>
            <person name="Sivonen K."/>
        </authorList>
    </citation>
    <scope>NUCLEOTIDE SEQUENCE [LARGE SCALE GENOMIC DNA]</scope>
    <source>
        <strain evidence="2">UHCC 0037</strain>
    </source>
</reference>
<evidence type="ECO:0000313" key="2">
    <source>
        <dbReference type="Proteomes" id="UP001517388"/>
    </source>
</evidence>
<organism evidence="1 2">
    <name type="scientific">Dolichospermum flos-aquae UHCC 0037</name>
    <dbReference type="NCBI Taxonomy" id="2590026"/>
    <lineage>
        <taxon>Bacteria</taxon>
        <taxon>Bacillati</taxon>
        <taxon>Cyanobacteriota</taxon>
        <taxon>Cyanophyceae</taxon>
        <taxon>Nostocales</taxon>
        <taxon>Aphanizomenonaceae</taxon>
        <taxon>Dolichospermum</taxon>
    </lineage>
</organism>
<name>A0ACC7SAM5_DOLFA</name>
<accession>A0ACC7SAM5</accession>
<gene>
    <name evidence="1" type="ORF">FJR39_20695</name>
</gene>
<proteinExistence type="predicted"/>
<dbReference type="Proteomes" id="UP001517388">
    <property type="component" value="Unassembled WGS sequence"/>
</dbReference>
<comment type="caution">
    <text evidence="1">The sequence shown here is derived from an EMBL/GenBank/DDBJ whole genome shotgun (WGS) entry which is preliminary data.</text>
</comment>
<sequence>MLKRPFVVKKTEIGGLIRKFRLLTGLTEAQFGAYLDVTYGTVKRWENERSKPSAMDIDKIGQKFGEVGEQFPLLLMI</sequence>